<dbReference type="AlphaFoldDB" id="A0A0E9QNW1"/>
<dbReference type="EMBL" id="GBXM01090405">
    <property type="protein sequence ID" value="JAH18172.1"/>
    <property type="molecule type" value="Transcribed_RNA"/>
</dbReference>
<reference evidence="1" key="1">
    <citation type="submission" date="2014-11" db="EMBL/GenBank/DDBJ databases">
        <authorList>
            <person name="Amaro Gonzalez C."/>
        </authorList>
    </citation>
    <scope>NUCLEOTIDE SEQUENCE</scope>
</reference>
<accession>A0A0E9QNW1</accession>
<sequence>MYVQGVVASSVSPPHAYTVILELYSANHFVSKSVSGYEIHILTFLIWCNHLPC</sequence>
<evidence type="ECO:0000313" key="1">
    <source>
        <dbReference type="EMBL" id="JAH18172.1"/>
    </source>
</evidence>
<protein>
    <submittedName>
        <fullName evidence="1">Uncharacterized protein</fullName>
    </submittedName>
</protein>
<organism evidence="1">
    <name type="scientific">Anguilla anguilla</name>
    <name type="common">European freshwater eel</name>
    <name type="synonym">Muraena anguilla</name>
    <dbReference type="NCBI Taxonomy" id="7936"/>
    <lineage>
        <taxon>Eukaryota</taxon>
        <taxon>Metazoa</taxon>
        <taxon>Chordata</taxon>
        <taxon>Craniata</taxon>
        <taxon>Vertebrata</taxon>
        <taxon>Euteleostomi</taxon>
        <taxon>Actinopterygii</taxon>
        <taxon>Neopterygii</taxon>
        <taxon>Teleostei</taxon>
        <taxon>Anguilliformes</taxon>
        <taxon>Anguillidae</taxon>
        <taxon>Anguilla</taxon>
    </lineage>
</organism>
<name>A0A0E9QNW1_ANGAN</name>
<reference evidence="1" key="2">
    <citation type="journal article" date="2015" name="Fish Shellfish Immunol.">
        <title>Early steps in the European eel (Anguilla anguilla)-Vibrio vulnificus interaction in the gills: Role of the RtxA13 toxin.</title>
        <authorList>
            <person name="Callol A."/>
            <person name="Pajuelo D."/>
            <person name="Ebbesson L."/>
            <person name="Teles M."/>
            <person name="MacKenzie S."/>
            <person name="Amaro C."/>
        </authorList>
    </citation>
    <scope>NUCLEOTIDE SEQUENCE</scope>
</reference>
<proteinExistence type="predicted"/>